<dbReference type="OrthoDB" id="6434335at2759"/>
<evidence type="ECO:0000313" key="2">
    <source>
        <dbReference type="Proteomes" id="UP000499080"/>
    </source>
</evidence>
<proteinExistence type="predicted"/>
<sequence>MLTSEGSRFETRFSRRSVMNSTCCTLNRRQVAESPPLMWCGSCLTLRKKGVPVNICCDDVLRALGCEQDPCDIPEEKIEDPFPGPPPPIDFLQEKKRCRKGVWMKPESSHQTELGR</sequence>
<dbReference type="AlphaFoldDB" id="A0A4Y2PYD4"/>
<organism evidence="1 2">
    <name type="scientific">Araneus ventricosus</name>
    <name type="common">Orbweaver spider</name>
    <name type="synonym">Epeira ventricosa</name>
    <dbReference type="NCBI Taxonomy" id="182803"/>
    <lineage>
        <taxon>Eukaryota</taxon>
        <taxon>Metazoa</taxon>
        <taxon>Ecdysozoa</taxon>
        <taxon>Arthropoda</taxon>
        <taxon>Chelicerata</taxon>
        <taxon>Arachnida</taxon>
        <taxon>Araneae</taxon>
        <taxon>Araneomorphae</taxon>
        <taxon>Entelegynae</taxon>
        <taxon>Araneoidea</taxon>
        <taxon>Araneidae</taxon>
        <taxon>Araneus</taxon>
    </lineage>
</organism>
<name>A0A4Y2PYD4_ARAVE</name>
<accession>A0A4Y2PYD4</accession>
<gene>
    <name evidence="1" type="ORF">AVEN_184919_1</name>
</gene>
<protein>
    <submittedName>
        <fullName evidence="1">Uncharacterized protein</fullName>
    </submittedName>
</protein>
<dbReference type="EMBL" id="BGPR01136018">
    <property type="protein sequence ID" value="GBN56915.1"/>
    <property type="molecule type" value="Genomic_DNA"/>
</dbReference>
<keyword evidence="2" id="KW-1185">Reference proteome</keyword>
<evidence type="ECO:0000313" key="1">
    <source>
        <dbReference type="EMBL" id="GBN56915.1"/>
    </source>
</evidence>
<comment type="caution">
    <text evidence="1">The sequence shown here is derived from an EMBL/GenBank/DDBJ whole genome shotgun (WGS) entry which is preliminary data.</text>
</comment>
<dbReference type="Proteomes" id="UP000499080">
    <property type="component" value="Unassembled WGS sequence"/>
</dbReference>
<reference evidence="1 2" key="1">
    <citation type="journal article" date="2019" name="Sci. Rep.">
        <title>Orb-weaving spider Araneus ventricosus genome elucidates the spidroin gene catalogue.</title>
        <authorList>
            <person name="Kono N."/>
            <person name="Nakamura H."/>
            <person name="Ohtoshi R."/>
            <person name="Moran D.A.P."/>
            <person name="Shinohara A."/>
            <person name="Yoshida Y."/>
            <person name="Fujiwara M."/>
            <person name="Mori M."/>
            <person name="Tomita M."/>
            <person name="Arakawa K."/>
        </authorList>
    </citation>
    <scope>NUCLEOTIDE SEQUENCE [LARGE SCALE GENOMIC DNA]</scope>
</reference>